<dbReference type="Gene3D" id="2.60.120.10">
    <property type="entry name" value="Jelly Rolls"/>
    <property type="match status" value="1"/>
</dbReference>
<dbReference type="PANTHER" id="PTHR24567">
    <property type="entry name" value="CRP FAMILY TRANSCRIPTIONAL REGULATORY PROTEIN"/>
    <property type="match status" value="1"/>
</dbReference>
<dbReference type="PROSITE" id="PS51063">
    <property type="entry name" value="HTH_CRP_2"/>
    <property type="match status" value="1"/>
</dbReference>
<dbReference type="PANTHER" id="PTHR24567:SF74">
    <property type="entry name" value="HTH-TYPE TRANSCRIPTIONAL REGULATOR ARCR"/>
    <property type="match status" value="1"/>
</dbReference>
<comment type="caution">
    <text evidence="2">The sequence shown here is derived from an EMBL/GenBank/DDBJ whole genome shotgun (WGS) entry which is preliminary data.</text>
</comment>
<gene>
    <name evidence="2" type="ORF">OCL97_20205</name>
</gene>
<dbReference type="SMART" id="SM00419">
    <property type="entry name" value="HTH_CRP"/>
    <property type="match status" value="1"/>
</dbReference>
<protein>
    <submittedName>
        <fullName evidence="2">Crp/Fnr family transcriptional regulator</fullName>
    </submittedName>
</protein>
<name>A0ABW6CT78_9CAUL</name>
<dbReference type="Proteomes" id="UP001598130">
    <property type="component" value="Unassembled WGS sequence"/>
</dbReference>
<feature type="domain" description="HTH crp-type" evidence="1">
    <location>
        <begin position="119"/>
        <end position="185"/>
    </location>
</feature>
<accession>A0ABW6CT78</accession>
<dbReference type="SUPFAM" id="SSF46785">
    <property type="entry name" value="Winged helix' DNA-binding domain"/>
    <property type="match status" value="1"/>
</dbReference>
<evidence type="ECO:0000313" key="2">
    <source>
        <dbReference type="EMBL" id="MFD3266274.1"/>
    </source>
</evidence>
<keyword evidence="3" id="KW-1185">Reference proteome</keyword>
<dbReference type="RefSeq" id="WP_377371542.1">
    <property type="nucleotide sequence ID" value="NZ_JAOTJD010000052.1"/>
</dbReference>
<organism evidence="2 3">
    <name type="scientific">Phenylobacterium ferrooxidans</name>
    <dbReference type="NCBI Taxonomy" id="2982689"/>
    <lineage>
        <taxon>Bacteria</taxon>
        <taxon>Pseudomonadati</taxon>
        <taxon>Pseudomonadota</taxon>
        <taxon>Alphaproteobacteria</taxon>
        <taxon>Caulobacterales</taxon>
        <taxon>Caulobacteraceae</taxon>
        <taxon>Phenylobacterium</taxon>
    </lineage>
</organism>
<dbReference type="Pfam" id="PF13545">
    <property type="entry name" value="HTH_Crp_2"/>
    <property type="match status" value="1"/>
</dbReference>
<dbReference type="InterPro" id="IPR036390">
    <property type="entry name" value="WH_DNA-bd_sf"/>
</dbReference>
<dbReference type="InterPro" id="IPR050397">
    <property type="entry name" value="Env_Response_Regulators"/>
</dbReference>
<sequence length="218" mass="23146">MFEATWGPGEGLYESGGPVTEAHFPSSAGLSVVKVMNDGTCVECATVGSESAVGLLPALSGGVSSNRTFVQLAGSGISIPAAALRGRARQSPALVDLLLRFAQVTLAQEEQSVACNALHETEPRLARWILQSQDRLNARVLPLTQDYLAIMLGVQRTTVGAAASRLKAEGLIRYSRGQLEVLDRPGLERRSCECYGAVRDLQARLLAPEESDDNPGAL</sequence>
<evidence type="ECO:0000313" key="3">
    <source>
        <dbReference type="Proteomes" id="UP001598130"/>
    </source>
</evidence>
<dbReference type="InterPro" id="IPR012318">
    <property type="entry name" value="HTH_CRP"/>
</dbReference>
<reference evidence="2 3" key="1">
    <citation type="submission" date="2022-09" db="EMBL/GenBank/DDBJ databases">
        <title>New species of Phenylobacterium.</title>
        <authorList>
            <person name="Mieszkin S."/>
        </authorList>
    </citation>
    <scope>NUCLEOTIDE SEQUENCE [LARGE SCALE GENOMIC DNA]</scope>
    <source>
        <strain evidence="2 3">HK31-G</strain>
    </source>
</reference>
<dbReference type="InterPro" id="IPR014710">
    <property type="entry name" value="RmlC-like_jellyroll"/>
</dbReference>
<evidence type="ECO:0000259" key="1">
    <source>
        <dbReference type="PROSITE" id="PS51063"/>
    </source>
</evidence>
<proteinExistence type="predicted"/>
<dbReference type="EMBL" id="JAOTJD010000052">
    <property type="protein sequence ID" value="MFD3266274.1"/>
    <property type="molecule type" value="Genomic_DNA"/>
</dbReference>